<dbReference type="SUPFAM" id="SSF51735">
    <property type="entry name" value="NAD(P)-binding Rossmann-fold domains"/>
    <property type="match status" value="1"/>
</dbReference>
<evidence type="ECO:0000256" key="1">
    <source>
        <dbReference type="ARBA" id="ARBA00023002"/>
    </source>
</evidence>
<feature type="region of interest" description="Disordered" evidence="2">
    <location>
        <begin position="281"/>
        <end position="301"/>
    </location>
</feature>
<dbReference type="EMBL" id="JBHSRF010000001">
    <property type="protein sequence ID" value="MFC6079803.1"/>
    <property type="molecule type" value="Genomic_DNA"/>
</dbReference>
<evidence type="ECO:0000259" key="3">
    <source>
        <dbReference type="SMART" id="SM00822"/>
    </source>
</evidence>
<evidence type="ECO:0000256" key="2">
    <source>
        <dbReference type="SAM" id="MobiDB-lite"/>
    </source>
</evidence>
<comment type="caution">
    <text evidence="4">The sequence shown here is derived from an EMBL/GenBank/DDBJ whole genome shotgun (WGS) entry which is preliminary data.</text>
</comment>
<reference evidence="5" key="1">
    <citation type="journal article" date="2019" name="Int. J. Syst. Evol. Microbiol.">
        <title>The Global Catalogue of Microorganisms (GCM) 10K type strain sequencing project: providing services to taxonomists for standard genome sequencing and annotation.</title>
        <authorList>
            <consortium name="The Broad Institute Genomics Platform"/>
            <consortium name="The Broad Institute Genome Sequencing Center for Infectious Disease"/>
            <person name="Wu L."/>
            <person name="Ma J."/>
        </authorList>
    </citation>
    <scope>NUCLEOTIDE SEQUENCE [LARGE SCALE GENOMIC DNA]</scope>
    <source>
        <strain evidence="5">JCM 30346</strain>
    </source>
</reference>
<protein>
    <submittedName>
        <fullName evidence="4">SDR family oxidoreductase</fullName>
        <ecNumber evidence="4">1.-.-.-</ecNumber>
    </submittedName>
</protein>
<dbReference type="EC" id="1.-.-.-" evidence="4"/>
<dbReference type="PANTHER" id="PTHR43157:SF30">
    <property type="entry name" value="RETINOL DEHYDROGENASE 11-LIKE"/>
    <property type="match status" value="1"/>
</dbReference>
<dbReference type="SMART" id="SM00822">
    <property type="entry name" value="PKS_KR"/>
    <property type="match status" value="1"/>
</dbReference>
<keyword evidence="5" id="KW-1185">Reference proteome</keyword>
<sequence>MNGTSMTGRTVLVTGGTGGIGRATALGLARMGARVAIVGRYRDRTEGVAREIRVAGGGEVEAFAADLSSMAEVRRLAGEALERLSRIDVLVNNAGGQWATRHVTVDGLERTFALNHLAPFLLTNLLLNRLRQSAPARVVTVSSNAHLMGRIDFDDLQGERSFDGGRAYSQSKLANVLFTYELARRLRTTSVTANALHPGVVSTAFGGEDPGGVQRWLVPVWRPFMKSPARGAVTSIHLAYAPELEGVTGRFFAAGKPRRSARSSYDEEAAARLWRVSAELTGLSGGSGGADDEAAARGGGQ</sequence>
<dbReference type="PANTHER" id="PTHR43157">
    <property type="entry name" value="PHOSPHATIDYLINOSITOL-GLYCAN BIOSYNTHESIS CLASS F PROTEIN-RELATED"/>
    <property type="match status" value="1"/>
</dbReference>
<gene>
    <name evidence="4" type="ORF">ACFP1K_01435</name>
</gene>
<organism evidence="4 5">
    <name type="scientific">Sphaerisporangium aureirubrum</name>
    <dbReference type="NCBI Taxonomy" id="1544736"/>
    <lineage>
        <taxon>Bacteria</taxon>
        <taxon>Bacillati</taxon>
        <taxon>Actinomycetota</taxon>
        <taxon>Actinomycetes</taxon>
        <taxon>Streptosporangiales</taxon>
        <taxon>Streptosporangiaceae</taxon>
        <taxon>Sphaerisporangium</taxon>
    </lineage>
</organism>
<dbReference type="Pfam" id="PF00106">
    <property type="entry name" value="adh_short"/>
    <property type="match status" value="1"/>
</dbReference>
<feature type="domain" description="Ketoreductase" evidence="3">
    <location>
        <begin position="9"/>
        <end position="148"/>
    </location>
</feature>
<accession>A0ABW1NA55</accession>
<dbReference type="PRINTS" id="PR00081">
    <property type="entry name" value="GDHRDH"/>
</dbReference>
<dbReference type="GO" id="GO:0016491">
    <property type="term" value="F:oxidoreductase activity"/>
    <property type="evidence" value="ECO:0007669"/>
    <property type="project" value="UniProtKB-KW"/>
</dbReference>
<dbReference type="InterPro" id="IPR057326">
    <property type="entry name" value="KR_dom"/>
</dbReference>
<proteinExistence type="predicted"/>
<dbReference type="Proteomes" id="UP001596137">
    <property type="component" value="Unassembled WGS sequence"/>
</dbReference>
<dbReference type="InterPro" id="IPR036291">
    <property type="entry name" value="NAD(P)-bd_dom_sf"/>
</dbReference>
<dbReference type="RefSeq" id="WP_380746206.1">
    <property type="nucleotide sequence ID" value="NZ_JBHSRF010000001.1"/>
</dbReference>
<evidence type="ECO:0000313" key="4">
    <source>
        <dbReference type="EMBL" id="MFC6079803.1"/>
    </source>
</evidence>
<dbReference type="InterPro" id="IPR002347">
    <property type="entry name" value="SDR_fam"/>
</dbReference>
<name>A0ABW1NA55_9ACTN</name>
<dbReference type="CDD" id="cd05327">
    <property type="entry name" value="retinol-DH_like_SDR_c_like"/>
    <property type="match status" value="1"/>
</dbReference>
<dbReference type="Gene3D" id="3.40.50.720">
    <property type="entry name" value="NAD(P)-binding Rossmann-like Domain"/>
    <property type="match status" value="1"/>
</dbReference>
<evidence type="ECO:0000313" key="5">
    <source>
        <dbReference type="Proteomes" id="UP001596137"/>
    </source>
</evidence>
<keyword evidence="1 4" id="KW-0560">Oxidoreductase</keyword>